<dbReference type="NCBIfam" id="TIGR00710">
    <property type="entry name" value="efflux_Bcr_CflA"/>
    <property type="match status" value="1"/>
</dbReference>
<evidence type="ECO:0000256" key="1">
    <source>
        <dbReference type="ARBA" id="ARBA00004651"/>
    </source>
</evidence>
<feature type="transmembrane region" description="Helical" evidence="8">
    <location>
        <begin position="53"/>
        <end position="72"/>
    </location>
</feature>
<feature type="transmembrane region" description="Helical" evidence="8">
    <location>
        <begin position="318"/>
        <end position="344"/>
    </location>
</feature>
<feature type="transmembrane region" description="Helical" evidence="8">
    <location>
        <begin position="293"/>
        <end position="312"/>
    </location>
</feature>
<dbReference type="Pfam" id="PF07690">
    <property type="entry name" value="MFS_1"/>
    <property type="match status" value="1"/>
</dbReference>
<keyword evidence="4" id="KW-1003">Cell membrane</keyword>
<organism evidence="10 11">
    <name type="scientific">Ameyamaea chiangmaiensis</name>
    <dbReference type="NCBI Taxonomy" id="442969"/>
    <lineage>
        <taxon>Bacteria</taxon>
        <taxon>Pseudomonadati</taxon>
        <taxon>Pseudomonadota</taxon>
        <taxon>Alphaproteobacteria</taxon>
        <taxon>Acetobacterales</taxon>
        <taxon>Acetobacteraceae</taxon>
        <taxon>Ameyamaea</taxon>
    </lineage>
</organism>
<keyword evidence="8" id="KW-0997">Cell inner membrane</keyword>
<feature type="domain" description="Major facilitator superfamily (MFS) profile" evidence="9">
    <location>
        <begin position="16"/>
        <end position="405"/>
    </location>
</feature>
<dbReference type="Gene3D" id="1.20.1720.10">
    <property type="entry name" value="Multidrug resistance protein D"/>
    <property type="match status" value="1"/>
</dbReference>
<evidence type="ECO:0000256" key="6">
    <source>
        <dbReference type="ARBA" id="ARBA00022989"/>
    </source>
</evidence>
<feature type="transmembrane region" description="Helical" evidence="8">
    <location>
        <begin position="143"/>
        <end position="167"/>
    </location>
</feature>
<keyword evidence="3 8" id="KW-0813">Transport</keyword>
<dbReference type="CDD" id="cd17320">
    <property type="entry name" value="MFS_MdfA_MDR_like"/>
    <property type="match status" value="1"/>
</dbReference>
<comment type="caution">
    <text evidence="8">Lacks conserved residue(s) required for the propagation of feature annotation.</text>
</comment>
<dbReference type="InterPro" id="IPR004812">
    <property type="entry name" value="Efflux_drug-R_Bcr/CmlA"/>
</dbReference>
<evidence type="ECO:0000259" key="9">
    <source>
        <dbReference type="PROSITE" id="PS50850"/>
    </source>
</evidence>
<feature type="transmembrane region" description="Helical" evidence="8">
    <location>
        <begin position="214"/>
        <end position="241"/>
    </location>
</feature>
<feature type="transmembrane region" description="Helical" evidence="8">
    <location>
        <begin position="173"/>
        <end position="193"/>
    </location>
</feature>
<dbReference type="AlphaFoldDB" id="A0A850PBF9"/>
<protein>
    <recommendedName>
        <fullName evidence="8">Bcr/CflA family efflux transporter</fullName>
    </recommendedName>
</protein>
<dbReference type="GO" id="GO:0005886">
    <property type="term" value="C:plasma membrane"/>
    <property type="evidence" value="ECO:0007669"/>
    <property type="project" value="UniProtKB-SubCell"/>
</dbReference>
<feature type="transmembrane region" description="Helical" evidence="8">
    <location>
        <begin position="381"/>
        <end position="401"/>
    </location>
</feature>
<feature type="transmembrane region" description="Helical" evidence="8">
    <location>
        <begin position="84"/>
        <end position="108"/>
    </location>
</feature>
<keyword evidence="11" id="KW-1185">Reference proteome</keyword>
<keyword evidence="5 8" id="KW-0812">Transmembrane</keyword>
<name>A0A850PBF9_9PROT</name>
<dbReference type="PANTHER" id="PTHR23502:SF132">
    <property type="entry name" value="POLYAMINE TRANSPORTER 2-RELATED"/>
    <property type="match status" value="1"/>
</dbReference>
<sequence>MSASLFPVTPPPPRLSFLIVALLGLISAIGPLSTDMYLPAFPWIERDLGAGEGSAQFTLVAWFLGLAVGQFSQGPISDRWGRRAPLVAGLAVFTIASVGCATVTNYHLFCVCRFIAACGGSASAVIPRAVVRDVATGREGARMMAQLTLVFGVMPVLAPSLGSAVLVFGNWRWIFWFAVAYGIAGMAVTTFVLPDTLPPDLRRTLSPRAILWRYISIIQEPVFITNGLIASFSTFVMFAYIGSAPVVFEKLLGFSPRAFGVFFGINAAAFILGTQINARFVRQLGPALLLERALIWALCAASLFVAFAFSGLAGQAHPLLICAFITSITGALGFIGTNATVLSFTHHGSQAGSASALLGTMQFSIGALSNVLVGLMPQNSALPTAVGMGAGVGAMALANLLRRRAPSLPADLQ</sequence>
<keyword evidence="6 8" id="KW-1133">Transmembrane helix</keyword>
<accession>A0A850PBF9</accession>
<evidence type="ECO:0000313" key="10">
    <source>
        <dbReference type="EMBL" id="NVN41857.1"/>
    </source>
</evidence>
<evidence type="ECO:0000256" key="7">
    <source>
        <dbReference type="ARBA" id="ARBA00023136"/>
    </source>
</evidence>
<comment type="similarity">
    <text evidence="2 8">Belongs to the major facilitator superfamily. Bcr/CmlA family.</text>
</comment>
<dbReference type="InterPro" id="IPR011701">
    <property type="entry name" value="MFS"/>
</dbReference>
<feature type="transmembrane region" description="Helical" evidence="8">
    <location>
        <begin position="356"/>
        <end position="375"/>
    </location>
</feature>
<evidence type="ECO:0000256" key="3">
    <source>
        <dbReference type="ARBA" id="ARBA00022448"/>
    </source>
</evidence>
<feature type="transmembrane region" description="Helical" evidence="8">
    <location>
        <begin position="15"/>
        <end position="33"/>
    </location>
</feature>
<reference evidence="10 11" key="1">
    <citation type="submission" date="2020-06" db="EMBL/GenBank/DDBJ databases">
        <title>Description of novel acetic acid bacteria.</title>
        <authorList>
            <person name="Sombolestani A."/>
        </authorList>
    </citation>
    <scope>NUCLEOTIDE SEQUENCE [LARGE SCALE GENOMIC DNA]</scope>
    <source>
        <strain evidence="10 11">LMG 27010</strain>
    </source>
</reference>
<dbReference type="GO" id="GO:1990961">
    <property type="term" value="P:xenobiotic detoxification by transmembrane export across the plasma membrane"/>
    <property type="evidence" value="ECO:0007669"/>
    <property type="project" value="InterPro"/>
</dbReference>
<evidence type="ECO:0000313" key="11">
    <source>
        <dbReference type="Proteomes" id="UP000585665"/>
    </source>
</evidence>
<dbReference type="RefSeq" id="WP_176614719.1">
    <property type="nucleotide sequence ID" value="NZ_JABXXR010000199.1"/>
</dbReference>
<evidence type="ECO:0000256" key="5">
    <source>
        <dbReference type="ARBA" id="ARBA00022692"/>
    </source>
</evidence>
<evidence type="ECO:0000256" key="2">
    <source>
        <dbReference type="ARBA" id="ARBA00006236"/>
    </source>
</evidence>
<dbReference type="Proteomes" id="UP000585665">
    <property type="component" value="Unassembled WGS sequence"/>
</dbReference>
<dbReference type="EMBL" id="JABXXR010000199">
    <property type="protein sequence ID" value="NVN41857.1"/>
    <property type="molecule type" value="Genomic_DNA"/>
</dbReference>
<feature type="transmembrane region" description="Helical" evidence="8">
    <location>
        <begin position="261"/>
        <end position="281"/>
    </location>
</feature>
<keyword evidence="7 8" id="KW-0472">Membrane</keyword>
<dbReference type="InterPro" id="IPR036259">
    <property type="entry name" value="MFS_trans_sf"/>
</dbReference>
<evidence type="ECO:0000256" key="4">
    <source>
        <dbReference type="ARBA" id="ARBA00022475"/>
    </source>
</evidence>
<proteinExistence type="inferred from homology"/>
<dbReference type="PANTHER" id="PTHR23502">
    <property type="entry name" value="MAJOR FACILITATOR SUPERFAMILY"/>
    <property type="match status" value="1"/>
</dbReference>
<dbReference type="PROSITE" id="PS50850">
    <property type="entry name" value="MFS"/>
    <property type="match status" value="1"/>
</dbReference>
<comment type="subcellular location">
    <subcellularLocation>
        <location evidence="8">Cell inner membrane</location>
        <topology evidence="8">Multi-pass membrane protein</topology>
    </subcellularLocation>
    <subcellularLocation>
        <location evidence="1">Cell membrane</location>
        <topology evidence="1">Multi-pass membrane protein</topology>
    </subcellularLocation>
</comment>
<dbReference type="SUPFAM" id="SSF103473">
    <property type="entry name" value="MFS general substrate transporter"/>
    <property type="match status" value="1"/>
</dbReference>
<evidence type="ECO:0000256" key="8">
    <source>
        <dbReference type="RuleBase" id="RU365088"/>
    </source>
</evidence>
<dbReference type="GO" id="GO:0042910">
    <property type="term" value="F:xenobiotic transmembrane transporter activity"/>
    <property type="evidence" value="ECO:0007669"/>
    <property type="project" value="InterPro"/>
</dbReference>
<comment type="caution">
    <text evidence="10">The sequence shown here is derived from an EMBL/GenBank/DDBJ whole genome shotgun (WGS) entry which is preliminary data.</text>
</comment>
<dbReference type="InterPro" id="IPR020846">
    <property type="entry name" value="MFS_dom"/>
</dbReference>
<gene>
    <name evidence="10" type="ORF">HUK82_15010</name>
</gene>